<reference evidence="2 3" key="1">
    <citation type="submission" date="2016-10" db="EMBL/GenBank/DDBJ databases">
        <authorList>
            <person name="Varghese N."/>
            <person name="Submissions S."/>
        </authorList>
    </citation>
    <scope>NUCLEOTIDE SEQUENCE [LARGE SCALE GENOMIC DNA]</scope>
    <source>
        <strain evidence="2 3">LMG 22274</strain>
    </source>
</reference>
<proteinExistence type="predicted"/>
<evidence type="ECO:0000256" key="1">
    <source>
        <dbReference type="SAM" id="SignalP"/>
    </source>
</evidence>
<dbReference type="AlphaFoldDB" id="A0AAQ1GKY8"/>
<accession>A0AAQ1GKY8</accession>
<evidence type="ECO:0000313" key="2">
    <source>
        <dbReference type="EMBL" id="SEK09585.1"/>
    </source>
</evidence>
<sequence length="42" mass="4418">MYIRILAILLVAATTLALSACNTIAGFGQDITDSARTVQHAL</sequence>
<organism evidence="2 3">
    <name type="scientific">Paraburkholderia tropica</name>
    <dbReference type="NCBI Taxonomy" id="92647"/>
    <lineage>
        <taxon>Bacteria</taxon>
        <taxon>Pseudomonadati</taxon>
        <taxon>Pseudomonadota</taxon>
        <taxon>Betaproteobacteria</taxon>
        <taxon>Burkholderiales</taxon>
        <taxon>Burkholderiaceae</taxon>
        <taxon>Paraburkholderia</taxon>
    </lineage>
</organism>
<feature type="signal peptide" evidence="1">
    <location>
        <begin position="1"/>
        <end position="19"/>
    </location>
</feature>
<dbReference type="Proteomes" id="UP000183529">
    <property type="component" value="Unassembled WGS sequence"/>
</dbReference>
<dbReference type="RefSeq" id="WP_260696490.1">
    <property type="nucleotide sequence ID" value="NZ_CADFGN010000004.1"/>
</dbReference>
<protein>
    <submittedName>
        <fullName evidence="2">Predicted small secreted protein</fullName>
    </submittedName>
</protein>
<dbReference type="EMBL" id="FNZM01000018">
    <property type="protein sequence ID" value="SEK09585.1"/>
    <property type="molecule type" value="Genomic_DNA"/>
</dbReference>
<gene>
    <name evidence="2" type="ORF">SAMN05216550_1185</name>
</gene>
<comment type="caution">
    <text evidence="2">The sequence shown here is derived from an EMBL/GenBank/DDBJ whole genome shotgun (WGS) entry which is preliminary data.</text>
</comment>
<feature type="chain" id="PRO_5042995441" evidence="1">
    <location>
        <begin position="20"/>
        <end position="42"/>
    </location>
</feature>
<evidence type="ECO:0000313" key="3">
    <source>
        <dbReference type="Proteomes" id="UP000183529"/>
    </source>
</evidence>
<keyword evidence="1" id="KW-0732">Signal</keyword>
<name>A0AAQ1GKY8_9BURK</name>
<dbReference type="PROSITE" id="PS51257">
    <property type="entry name" value="PROKAR_LIPOPROTEIN"/>
    <property type="match status" value="1"/>
</dbReference>